<comment type="catalytic activity">
    <reaction evidence="9">
        <text>2 5-aminolevulinate = porphobilinogen + 2 H2O + H(+)</text>
        <dbReference type="Rhea" id="RHEA:24064"/>
        <dbReference type="ChEBI" id="CHEBI:15377"/>
        <dbReference type="ChEBI" id="CHEBI:15378"/>
        <dbReference type="ChEBI" id="CHEBI:58126"/>
        <dbReference type="ChEBI" id="CHEBI:356416"/>
        <dbReference type="EC" id="4.2.1.24"/>
    </reaction>
</comment>
<evidence type="ECO:0000313" key="10">
    <source>
        <dbReference type="EMBL" id="GGN06673.1"/>
    </source>
</evidence>
<comment type="pathway">
    <text evidence="1">Porphyrin-containing compound metabolism; protoporphyrin-IX biosynthesis; coproporphyrinogen-III from 5-aminolevulinate: step 1/4.</text>
</comment>
<dbReference type="SUPFAM" id="SSF51569">
    <property type="entry name" value="Aldolase"/>
    <property type="match status" value="1"/>
</dbReference>
<dbReference type="EC" id="4.2.1.24" evidence="3"/>
<evidence type="ECO:0000256" key="9">
    <source>
        <dbReference type="ARBA" id="ARBA00047651"/>
    </source>
</evidence>
<keyword evidence="6" id="KW-0456">Lyase</keyword>
<keyword evidence="11" id="KW-1185">Reference proteome</keyword>
<dbReference type="Pfam" id="PF00490">
    <property type="entry name" value="ALAD"/>
    <property type="match status" value="1"/>
</dbReference>
<evidence type="ECO:0000256" key="3">
    <source>
        <dbReference type="ARBA" id="ARBA00012053"/>
    </source>
</evidence>
<proteinExistence type="inferred from homology"/>
<evidence type="ECO:0000256" key="1">
    <source>
        <dbReference type="ARBA" id="ARBA00004694"/>
    </source>
</evidence>
<evidence type="ECO:0000256" key="6">
    <source>
        <dbReference type="ARBA" id="ARBA00023239"/>
    </source>
</evidence>
<accession>A0ABQ2IFH6</accession>
<keyword evidence="7" id="KW-0627">Porphyrin biosynthesis</keyword>
<evidence type="ECO:0000256" key="5">
    <source>
        <dbReference type="ARBA" id="ARBA00023133"/>
    </source>
</evidence>
<evidence type="ECO:0000256" key="2">
    <source>
        <dbReference type="ARBA" id="ARBA00008055"/>
    </source>
</evidence>
<keyword evidence="5" id="KW-0350">Heme biosynthesis</keyword>
<name>A0ABQ2IFH6_9BACT</name>
<evidence type="ECO:0000256" key="4">
    <source>
        <dbReference type="ARBA" id="ARBA00020771"/>
    </source>
</evidence>
<dbReference type="Gene3D" id="3.20.20.70">
    <property type="entry name" value="Aldolase class I"/>
    <property type="match status" value="1"/>
</dbReference>
<dbReference type="InterPro" id="IPR001731">
    <property type="entry name" value="ALAD"/>
</dbReference>
<gene>
    <name evidence="10" type="ORF">GCM10010967_47420</name>
</gene>
<dbReference type="Proteomes" id="UP000632339">
    <property type="component" value="Unassembled WGS sequence"/>
</dbReference>
<dbReference type="InterPro" id="IPR013785">
    <property type="entry name" value="Aldolase_TIM"/>
</dbReference>
<comment type="similarity">
    <text evidence="2">Belongs to the ALAD family.</text>
</comment>
<sequence length="305" mass="34189">MAEIEAVLKIGIEKVFLQIIASDENLSTAEKIDDCRKVIEKVRGTFGNDLVIMTDPQGVCFREDLRWGVSTNEKEIDAERTLDVLIHTASSFADAGINAFITIGRVNHEVKAVREAYNRLYPGVDVYSFSTNSETSNAYIQETKYDPGLALTGQKILVGNKHEMILRALIDVAEGTQMMLQKPIESFHLVEYIRCLIEEEIALESFLSKPVVKRLIEDNNLAGDLFVDTSSLLSNLKKVKLGAYEVSGTYMIYKMLEENPSVSEKLIFSLLDEMYKGFCSAAGNSLGLLVGRNMSWYARLAKEYK</sequence>
<protein>
    <recommendedName>
        <fullName evidence="4">Delta-aminolevulinic acid dehydratase</fullName>
        <ecNumber evidence="3">4.2.1.24</ecNumber>
    </recommendedName>
    <alternativeName>
        <fullName evidence="8">Porphobilinogen synthase</fullName>
    </alternativeName>
</protein>
<evidence type="ECO:0000256" key="8">
    <source>
        <dbReference type="ARBA" id="ARBA00032837"/>
    </source>
</evidence>
<evidence type="ECO:0000313" key="11">
    <source>
        <dbReference type="Proteomes" id="UP000632339"/>
    </source>
</evidence>
<comment type="caution">
    <text evidence="10">The sequence shown here is derived from an EMBL/GenBank/DDBJ whole genome shotgun (WGS) entry which is preliminary data.</text>
</comment>
<evidence type="ECO:0000256" key="7">
    <source>
        <dbReference type="ARBA" id="ARBA00023244"/>
    </source>
</evidence>
<dbReference type="EMBL" id="BMLI01000002">
    <property type="protein sequence ID" value="GGN06673.1"/>
    <property type="molecule type" value="Genomic_DNA"/>
</dbReference>
<reference evidence="11" key="1">
    <citation type="journal article" date="2019" name="Int. J. Syst. Evol. Microbiol.">
        <title>The Global Catalogue of Microorganisms (GCM) 10K type strain sequencing project: providing services to taxonomists for standard genome sequencing and annotation.</title>
        <authorList>
            <consortium name="The Broad Institute Genomics Platform"/>
            <consortium name="The Broad Institute Genome Sequencing Center for Infectious Disease"/>
            <person name="Wu L."/>
            <person name="Ma J."/>
        </authorList>
    </citation>
    <scope>NUCLEOTIDE SEQUENCE [LARGE SCALE GENOMIC DNA]</scope>
    <source>
        <strain evidence="11">CGMCC 1.6375</strain>
    </source>
</reference>
<organism evidence="10 11">
    <name type="scientific">Dyadobacter beijingensis</name>
    <dbReference type="NCBI Taxonomy" id="365489"/>
    <lineage>
        <taxon>Bacteria</taxon>
        <taxon>Pseudomonadati</taxon>
        <taxon>Bacteroidota</taxon>
        <taxon>Cytophagia</taxon>
        <taxon>Cytophagales</taxon>
        <taxon>Spirosomataceae</taxon>
        <taxon>Dyadobacter</taxon>
    </lineage>
</organism>